<dbReference type="Gene3D" id="3.30.70.2450">
    <property type="match status" value="1"/>
</dbReference>
<sequence length="535" mass="58376">MTTSTAATEHDVLVVGFGPTGAVAAGLLGRLGHRTLVIDRLTDIYDRPRAIALDHEIFRHFDNMGLADAIAPHVEPFTASEHFGVDGQLIRRVHMVTKPYPLGYTPSMVFSQPPVEAELRRHALSFSCVKAELGVELVGLVQRPDHVEATLRDAGGQLRTVTARYVIGCDGASSTARQIAGIALDDLIFDEPWLVVDVRVNEDALAKLPQNSAQFCNAARPVSFLIGPKNHRRWEIMLLPGEDAKQMERPENVWKLLAPWLAPEDGKLWRAASYRFHALVAANWRNGRIIIAGDAAHQQPPFIGQGMCQGLRDATNLAWKLDRVLKDTSPETLLDSYTAERKQHVIELTGKIKAIGQSICERDTAAARRRDAQILRDGGGKPLEITRQEIIPPLRTGLLAEQDGAARGSLFPQPRILRDGAPCLLDKITGPALRVFIDGRRSDAASLTALCAAHPELAATTITPAGAGAAGMLEEIDGVLAGWFDRHAAAAVIVRPDHYVFGTAHSASELDSLLREVMSRLHTHSNPDLKMEKTA</sequence>
<evidence type="ECO:0000313" key="4">
    <source>
        <dbReference type="Proteomes" id="UP000289546"/>
    </source>
</evidence>
<dbReference type="GO" id="GO:0008688">
    <property type="term" value="F:3-(3-hydroxyphenyl)propionate hydroxylase activity"/>
    <property type="evidence" value="ECO:0007669"/>
    <property type="project" value="TreeGrafter"/>
</dbReference>
<keyword evidence="3" id="KW-0503">Monooxygenase</keyword>
<dbReference type="PRINTS" id="PR00420">
    <property type="entry name" value="RNGMNOXGNASE"/>
</dbReference>
<reference evidence="3 4" key="1">
    <citation type="submission" date="2015-04" db="EMBL/GenBank/DDBJ databases">
        <title>Comparative genomics of rhizobia nodulating Arachis hypogaea in China.</title>
        <authorList>
            <person name="Li Y."/>
        </authorList>
    </citation>
    <scope>NUCLEOTIDE SEQUENCE [LARGE SCALE GENOMIC DNA]</scope>
    <source>
        <strain evidence="3 4">CCBAU 51757</strain>
    </source>
</reference>
<dbReference type="AlphaFoldDB" id="A0A4Q0S2E0"/>
<name>A0A4Q0S2E0_9BRAD</name>
<dbReference type="Gene3D" id="3.50.50.60">
    <property type="entry name" value="FAD/NAD(P)-binding domain"/>
    <property type="match status" value="1"/>
</dbReference>
<dbReference type="SUPFAM" id="SSF51905">
    <property type="entry name" value="FAD/NAD(P)-binding domain"/>
    <property type="match status" value="1"/>
</dbReference>
<dbReference type="InterPro" id="IPR036188">
    <property type="entry name" value="FAD/NAD-bd_sf"/>
</dbReference>
<evidence type="ECO:0000256" key="1">
    <source>
        <dbReference type="ARBA" id="ARBA00023002"/>
    </source>
</evidence>
<keyword evidence="4" id="KW-1185">Reference proteome</keyword>
<accession>A0A4Q0S2E0</accession>
<dbReference type="GO" id="GO:0019622">
    <property type="term" value="P:3-(3-hydroxy)phenylpropionate catabolic process"/>
    <property type="evidence" value="ECO:0007669"/>
    <property type="project" value="TreeGrafter"/>
</dbReference>
<evidence type="ECO:0000259" key="2">
    <source>
        <dbReference type="Pfam" id="PF01494"/>
    </source>
</evidence>
<gene>
    <name evidence="3" type="ORF">XH99_22475</name>
</gene>
<dbReference type="Pfam" id="PF01494">
    <property type="entry name" value="FAD_binding_3"/>
    <property type="match status" value="1"/>
</dbReference>
<organism evidence="3 4">
    <name type="scientific">Bradyrhizobium nanningense</name>
    <dbReference type="NCBI Taxonomy" id="1325118"/>
    <lineage>
        <taxon>Bacteria</taxon>
        <taxon>Pseudomonadati</taxon>
        <taxon>Pseudomonadota</taxon>
        <taxon>Alphaproteobacteria</taxon>
        <taxon>Hyphomicrobiales</taxon>
        <taxon>Nitrobacteraceae</taxon>
        <taxon>Bradyrhizobium</taxon>
    </lineage>
</organism>
<dbReference type="NCBIfam" id="NF004829">
    <property type="entry name" value="PRK06183.1-3"/>
    <property type="match status" value="1"/>
</dbReference>
<dbReference type="EMBL" id="LBJQ01000084">
    <property type="protein sequence ID" value="RXH25871.1"/>
    <property type="molecule type" value="Genomic_DNA"/>
</dbReference>
<dbReference type="PANTHER" id="PTHR43476">
    <property type="entry name" value="3-(3-HYDROXY-PHENYL)PROPIONATE/3-HYDROXYCINNAMIC ACID HYDROXYLASE"/>
    <property type="match status" value="1"/>
</dbReference>
<dbReference type="RefSeq" id="WP_128920105.1">
    <property type="nucleotide sequence ID" value="NZ_LBJC01000030.1"/>
</dbReference>
<comment type="caution">
    <text evidence="3">The sequence shown here is derived from an EMBL/GenBank/DDBJ whole genome shotgun (WGS) entry which is preliminary data.</text>
</comment>
<keyword evidence="1" id="KW-0560">Oxidoreductase</keyword>
<feature type="domain" description="FAD-binding" evidence="2">
    <location>
        <begin position="10"/>
        <end position="347"/>
    </location>
</feature>
<dbReference type="InterPro" id="IPR002938">
    <property type="entry name" value="FAD-bd"/>
</dbReference>
<dbReference type="OrthoDB" id="9791689at2"/>
<dbReference type="InterPro" id="IPR050631">
    <property type="entry name" value="PheA/TfdB_FAD_monoxygenase"/>
</dbReference>
<proteinExistence type="predicted"/>
<dbReference type="GO" id="GO:0071949">
    <property type="term" value="F:FAD binding"/>
    <property type="evidence" value="ECO:0007669"/>
    <property type="project" value="InterPro"/>
</dbReference>
<dbReference type="PANTHER" id="PTHR43476:SF3">
    <property type="entry name" value="FAD-BINDING MONOOXYGENASE"/>
    <property type="match status" value="1"/>
</dbReference>
<dbReference type="Proteomes" id="UP000289546">
    <property type="component" value="Unassembled WGS sequence"/>
</dbReference>
<evidence type="ECO:0000313" key="3">
    <source>
        <dbReference type="EMBL" id="RXH25871.1"/>
    </source>
</evidence>
<protein>
    <submittedName>
        <fullName evidence="3">FAD-binding monooxygenase</fullName>
    </submittedName>
</protein>